<gene>
    <name evidence="3" type="ORF">NRB56_38940</name>
</gene>
<dbReference type="Pfam" id="PF10518">
    <property type="entry name" value="TAT_signal"/>
    <property type="match status" value="1"/>
</dbReference>
<dbReference type="Pfam" id="PF00149">
    <property type="entry name" value="Metallophos"/>
    <property type="match status" value="1"/>
</dbReference>
<dbReference type="InterPro" id="IPR006311">
    <property type="entry name" value="TAT_signal"/>
</dbReference>
<sequence length="567" mass="61347">MPSDRLTPAGEIPDTGIPAPLAAHMTMAEQHEWHRAYLRRRSVSRRNFLRGSTAAAAVAALGITPFGKRAYADDAQLLVGGRHVGYGADSTSQLRFAGQLSRNPGGTKVFLEHGPTPALGGSVEAEVRNLVTQIPTSDGGVLGAEQFYVHAPVDGLGGRVPHFYRWRTADGFVSDIRSAAPAMASARDAVLPFRFTMLGDQGTDDTPAQPGGLAPGDYDDVYYKDDNDPAVPHTANVLRQIAASKGDFHILAGDIAYADPSGAGKKPQFVPHGATPADGFDKYNPFVWDVYLNSIELSSSVTPWMFATGNHDMEAAYGDHGYGGHAARLDLPNTGPAGCPSVYTFTYGNVAVLSLDANDVSYEIKTNTGYSGGAQTGWVERTLAAHRANPNIDFIVCFFHHCAYSTTDSHASDGGVRDAWTGLFDKYQVDLVLQGHNHIYERTDPIRGGQPTRAAGDNSIVYGATDGTVYYTVGAGGRPRYGFQPGSQETYRGHEVADTSVPNSYVWGADGKKQDEAIGWSRVRFRNYSFIRVDVRPGFFSSEMDVVAVDEYGREFDKVTYRRQVHA</sequence>
<dbReference type="InterPro" id="IPR004843">
    <property type="entry name" value="Calcineurin-like_PHP"/>
</dbReference>
<dbReference type="PANTHER" id="PTHR22953:SF153">
    <property type="entry name" value="PURPLE ACID PHOSPHATASE"/>
    <property type="match status" value="1"/>
</dbReference>
<reference evidence="3 4" key="1">
    <citation type="submission" date="2019-10" db="EMBL/GenBank/DDBJ databases">
        <title>Nocardia macrotermitis sp. nov. and Nocardia aurantia sp. nov., isolated from the gut of fungus growing-termite Macrotermes natalensis.</title>
        <authorList>
            <person name="Benndorf R."/>
            <person name="Schwitalla J."/>
            <person name="Martin K."/>
            <person name="De Beer W."/>
            <person name="Kaster A.-K."/>
            <person name="Vollmers J."/>
            <person name="Poulsen M."/>
            <person name="Beemelmanns C."/>
        </authorList>
    </citation>
    <scope>NUCLEOTIDE SEQUENCE [LARGE SCALE GENOMIC DNA]</scope>
    <source>
        <strain evidence="3 4">RB56</strain>
    </source>
</reference>
<dbReference type="PROSITE" id="PS51318">
    <property type="entry name" value="TAT"/>
    <property type="match status" value="1"/>
</dbReference>
<accession>A0A7K0DRE8</accession>
<dbReference type="InterPro" id="IPR029052">
    <property type="entry name" value="Metallo-depent_PP-like"/>
</dbReference>
<evidence type="ECO:0000256" key="1">
    <source>
        <dbReference type="ARBA" id="ARBA00022729"/>
    </source>
</evidence>
<dbReference type="InterPro" id="IPR019546">
    <property type="entry name" value="TAT_signal_bac_arc"/>
</dbReference>
<dbReference type="InterPro" id="IPR039331">
    <property type="entry name" value="PAPs-like"/>
</dbReference>
<dbReference type="Gene3D" id="3.60.21.10">
    <property type="match status" value="1"/>
</dbReference>
<dbReference type="GO" id="GO:0003993">
    <property type="term" value="F:acid phosphatase activity"/>
    <property type="evidence" value="ECO:0007669"/>
    <property type="project" value="InterPro"/>
</dbReference>
<organism evidence="3 4">
    <name type="scientific">Nocardia aurantia</name>
    <dbReference type="NCBI Taxonomy" id="2585199"/>
    <lineage>
        <taxon>Bacteria</taxon>
        <taxon>Bacillati</taxon>
        <taxon>Actinomycetota</taxon>
        <taxon>Actinomycetes</taxon>
        <taxon>Mycobacteriales</taxon>
        <taxon>Nocardiaceae</taxon>
        <taxon>Nocardia</taxon>
    </lineage>
</organism>
<dbReference type="PANTHER" id="PTHR22953">
    <property type="entry name" value="ACID PHOSPHATASE RELATED"/>
    <property type="match status" value="1"/>
</dbReference>
<proteinExistence type="predicted"/>
<feature type="domain" description="Calcineurin-like phosphoesterase" evidence="2">
    <location>
        <begin position="234"/>
        <end position="440"/>
    </location>
</feature>
<dbReference type="SUPFAM" id="SSF56300">
    <property type="entry name" value="Metallo-dependent phosphatases"/>
    <property type="match status" value="1"/>
</dbReference>
<evidence type="ECO:0000313" key="4">
    <source>
        <dbReference type="Proteomes" id="UP000431401"/>
    </source>
</evidence>
<name>A0A7K0DRE8_9NOCA</name>
<protein>
    <recommendedName>
        <fullName evidence="2">Calcineurin-like phosphoesterase domain-containing protein</fullName>
    </recommendedName>
</protein>
<comment type="caution">
    <text evidence="3">The sequence shown here is derived from an EMBL/GenBank/DDBJ whole genome shotgun (WGS) entry which is preliminary data.</text>
</comment>
<dbReference type="EMBL" id="WEGI01000008">
    <property type="protein sequence ID" value="MQY28311.1"/>
    <property type="molecule type" value="Genomic_DNA"/>
</dbReference>
<evidence type="ECO:0000313" key="3">
    <source>
        <dbReference type="EMBL" id="MQY28311.1"/>
    </source>
</evidence>
<keyword evidence="4" id="KW-1185">Reference proteome</keyword>
<dbReference type="NCBIfam" id="TIGR01409">
    <property type="entry name" value="TAT_signal_seq"/>
    <property type="match status" value="1"/>
</dbReference>
<dbReference type="AlphaFoldDB" id="A0A7K0DRE8"/>
<dbReference type="Proteomes" id="UP000431401">
    <property type="component" value="Unassembled WGS sequence"/>
</dbReference>
<evidence type="ECO:0000259" key="2">
    <source>
        <dbReference type="Pfam" id="PF00149"/>
    </source>
</evidence>
<dbReference type="OrthoDB" id="9804511at2"/>
<keyword evidence="1" id="KW-0732">Signal</keyword>
<dbReference type="RefSeq" id="WP_153344152.1">
    <property type="nucleotide sequence ID" value="NZ_WEGI01000008.1"/>
</dbReference>